<evidence type="ECO:0000313" key="7">
    <source>
        <dbReference type="EMBL" id="PVY42711.1"/>
    </source>
</evidence>
<gene>
    <name evidence="7" type="ORF">C8D82_11019</name>
</gene>
<keyword evidence="8" id="KW-1185">Reference proteome</keyword>
<name>A0A2U1B272_9BACT</name>
<dbReference type="GO" id="GO:0015627">
    <property type="term" value="C:type II protein secretion system complex"/>
    <property type="evidence" value="ECO:0007669"/>
    <property type="project" value="TreeGrafter"/>
</dbReference>
<feature type="chain" id="PRO_5015725124" evidence="5">
    <location>
        <begin position="25"/>
        <end position="621"/>
    </location>
</feature>
<dbReference type="InterPro" id="IPR050810">
    <property type="entry name" value="Bact_Secretion_Sys_Channel"/>
</dbReference>
<comment type="caution">
    <text evidence="7">The sequence shown here is derived from an EMBL/GenBank/DDBJ whole genome shotgun (WGS) entry which is preliminary data.</text>
</comment>
<dbReference type="GO" id="GO:0016020">
    <property type="term" value="C:membrane"/>
    <property type="evidence" value="ECO:0007669"/>
    <property type="project" value="UniProtKB-SubCell"/>
</dbReference>
<protein>
    <submittedName>
        <fullName evidence="7">Type II/III secretion system protein</fullName>
    </submittedName>
</protein>
<dbReference type="Proteomes" id="UP000245959">
    <property type="component" value="Unassembled WGS sequence"/>
</dbReference>
<evidence type="ECO:0000256" key="4">
    <source>
        <dbReference type="RuleBase" id="RU004003"/>
    </source>
</evidence>
<keyword evidence="2 5" id="KW-0732">Signal</keyword>
<feature type="domain" description="Type II/III secretion system secretin-like" evidence="6">
    <location>
        <begin position="461"/>
        <end position="569"/>
    </location>
</feature>
<dbReference type="PANTHER" id="PTHR30332:SF24">
    <property type="entry name" value="SECRETIN GSPD-RELATED"/>
    <property type="match status" value="1"/>
</dbReference>
<feature type="signal peptide" evidence="5">
    <location>
        <begin position="1"/>
        <end position="24"/>
    </location>
</feature>
<dbReference type="GeneID" id="78294934"/>
<evidence type="ECO:0000259" key="6">
    <source>
        <dbReference type="Pfam" id="PF00263"/>
    </source>
</evidence>
<organism evidence="7 8">
    <name type="scientific">Victivallis vadensis</name>
    <dbReference type="NCBI Taxonomy" id="172901"/>
    <lineage>
        <taxon>Bacteria</taxon>
        <taxon>Pseudomonadati</taxon>
        <taxon>Lentisphaerota</taxon>
        <taxon>Lentisphaeria</taxon>
        <taxon>Victivallales</taxon>
        <taxon>Victivallaceae</taxon>
        <taxon>Victivallis</taxon>
    </lineage>
</organism>
<sequence length="621" mass="68478">MKTNRKIIAAVFAFAALLPGLRAAAEWDKPTPSPLPTQVLPLLNVEVNRETDAITFVNTNNDPFVYTRVYVLKHADPYEIRPFIMAAVRSRRVDTNDTKVEAIRYMDGTGMLIVSAEQYRFEPVENGMSIDQIVAMLDKPGLASETGRKFFLYYPKYWDSATLAALVRRVGMTEADDDVELQGGIDTVRADVGLNALMFHTSPFSQKAIERILKEYDAPVTEALVDYKIYEIDSENDGNLGVDFQAWKNGPGADLFAAGARYASGWDFLNNNVASNLIKSSHTSAFNFNPKWNSKYLDFLVAKSKAKVITSGRTSIMNRCTGTISSVTRIPVIEAGEETAGDSGPVTLSDALLIPAWNTDYTLNAVDQEKGLAINIRPAGYTGEVVITRTKINTRTYYNISLDKSGAYLTRADGKNLGRTCKAYDVSVTLTDNTVTPPVTTDVDDWTSAYSYIIRKDKKRVTKQAEFGFTLELTPEVNTEASQIKVAMSNTNLLGFKGNGEPRTSETVLNTSLQMANDGGVFYIGGLEKSALVRSVSKVPFLGDIPFLGWVFAGESESVKKTQIVAVLTVVPVTPDTPVDARLRDEAGKTVEKLSNFGLKHKLLVENEYGFDQYFLDPDKD</sequence>
<evidence type="ECO:0000256" key="2">
    <source>
        <dbReference type="ARBA" id="ARBA00022729"/>
    </source>
</evidence>
<dbReference type="AlphaFoldDB" id="A0A2U1B272"/>
<dbReference type="InterPro" id="IPR004846">
    <property type="entry name" value="T2SS/T3SS_dom"/>
</dbReference>
<proteinExistence type="inferred from homology"/>
<dbReference type="PANTHER" id="PTHR30332">
    <property type="entry name" value="PROBABLE GENERAL SECRETION PATHWAY PROTEIN D"/>
    <property type="match status" value="1"/>
</dbReference>
<dbReference type="GO" id="GO:0009306">
    <property type="term" value="P:protein secretion"/>
    <property type="evidence" value="ECO:0007669"/>
    <property type="project" value="InterPro"/>
</dbReference>
<evidence type="ECO:0000313" key="8">
    <source>
        <dbReference type="Proteomes" id="UP000245959"/>
    </source>
</evidence>
<accession>A0A2U1B272</accession>
<keyword evidence="3" id="KW-0472">Membrane</keyword>
<dbReference type="Pfam" id="PF00263">
    <property type="entry name" value="Secretin"/>
    <property type="match status" value="1"/>
</dbReference>
<evidence type="ECO:0000256" key="5">
    <source>
        <dbReference type="SAM" id="SignalP"/>
    </source>
</evidence>
<dbReference type="EMBL" id="QEKH01000010">
    <property type="protein sequence ID" value="PVY42711.1"/>
    <property type="molecule type" value="Genomic_DNA"/>
</dbReference>
<comment type="similarity">
    <text evidence="4">Belongs to the bacterial secretin family.</text>
</comment>
<reference evidence="7 8" key="1">
    <citation type="submission" date="2018-04" db="EMBL/GenBank/DDBJ databases">
        <title>Genomic Encyclopedia of Type Strains, Phase IV (KMG-IV): sequencing the most valuable type-strain genomes for metagenomic binning, comparative biology and taxonomic classification.</title>
        <authorList>
            <person name="Goeker M."/>
        </authorList>
    </citation>
    <scope>NUCLEOTIDE SEQUENCE [LARGE SCALE GENOMIC DNA]</scope>
    <source>
        <strain evidence="7 8">DSM 14823</strain>
    </source>
</reference>
<comment type="subcellular location">
    <subcellularLocation>
        <location evidence="1">Membrane</location>
    </subcellularLocation>
</comment>
<dbReference type="RefSeq" id="WP_165832904.1">
    <property type="nucleotide sequence ID" value="NZ_CABMMC010000064.1"/>
</dbReference>
<evidence type="ECO:0000256" key="3">
    <source>
        <dbReference type="ARBA" id="ARBA00023136"/>
    </source>
</evidence>
<evidence type="ECO:0000256" key="1">
    <source>
        <dbReference type="ARBA" id="ARBA00004370"/>
    </source>
</evidence>